<dbReference type="InterPro" id="IPR048374">
    <property type="entry name" value="YuA_Gp49-like"/>
</dbReference>
<accession>A0A2D0W8Z8</accession>
<organism evidence="1">
    <name type="scientific">Bordetella phage LK3</name>
    <dbReference type="NCBI Taxonomy" id="1926943"/>
    <lineage>
        <taxon>Viruses</taxon>
        <taxon>Duplodnaviria</taxon>
        <taxon>Heunggongvirae</taxon>
        <taxon>Uroviricota</taxon>
        <taxon>Caudoviricetes</taxon>
        <taxon>Mesyanzhinovviridae</taxon>
        <taxon>Rabinowitzvirinae</taxon>
        <taxon>Vojvodinavirus</taxon>
        <taxon>Vojvodinavirus CN1</taxon>
        <taxon>Bordetella virus CN1</taxon>
    </lineage>
</organism>
<dbReference type="EMBL" id="KX961385">
    <property type="protein sequence ID" value="APL99106.1"/>
    <property type="molecule type" value="Genomic_DNA"/>
</dbReference>
<dbReference type="Proteomes" id="UP000241389">
    <property type="component" value="Segment"/>
</dbReference>
<sequence length="86" mass="10108">MSRELAEFEDRVAGIPCLIVVTYWEPYVPAKVSGPPEYCYPAEGGCGEWEVRDRRGRPAPWLERKLTEAERERIDQLVFDYMENRE</sequence>
<gene>
    <name evidence="1" type="ORF">LK3_75</name>
</gene>
<dbReference type="Gene3D" id="3.30.300.260">
    <property type="match status" value="1"/>
</dbReference>
<protein>
    <submittedName>
        <fullName evidence="1">Uncharacterized protein</fullName>
    </submittedName>
</protein>
<proteinExistence type="predicted"/>
<name>A0A2D0W8Z8_9CAUD</name>
<reference evidence="1" key="1">
    <citation type="submission" date="2016-10" db="EMBL/GenBank/DDBJ databases">
        <title>vB_BbrS_LK3 siphovirus of Bordetella bronchiseptica: our friend or foe?</title>
        <authorList>
            <person name="Petrovic A."/>
            <person name="Doffkay Z."/>
            <person name="Rakhely G."/>
            <person name="Knezevic P."/>
        </authorList>
    </citation>
    <scope>NUCLEOTIDE SEQUENCE [LARGE SCALE GENOMIC DNA]</scope>
</reference>
<dbReference type="Pfam" id="PF20788">
    <property type="entry name" value="YuA_Gp49"/>
    <property type="match status" value="1"/>
</dbReference>
<evidence type="ECO:0000313" key="1">
    <source>
        <dbReference type="EMBL" id="APL99106.1"/>
    </source>
</evidence>